<reference evidence="1 2" key="1">
    <citation type="submission" date="2022-05" db="EMBL/GenBank/DDBJ databases">
        <title>Flavobacterium sp., isolated from activated sludge.</title>
        <authorList>
            <person name="Ran Q."/>
        </authorList>
    </citation>
    <scope>NUCLEOTIDE SEQUENCE [LARGE SCALE GENOMIC DNA]</scope>
    <source>
        <strain evidence="1 2">HXWNR69</strain>
    </source>
</reference>
<comment type="caution">
    <text evidence="1">The sequence shown here is derived from an EMBL/GenBank/DDBJ whole genome shotgun (WGS) entry which is preliminary data.</text>
</comment>
<dbReference type="EMBL" id="JAMLJN010000005">
    <property type="protein sequence ID" value="MCL9770160.1"/>
    <property type="molecule type" value="Genomic_DNA"/>
</dbReference>
<evidence type="ECO:0000313" key="2">
    <source>
        <dbReference type="Proteomes" id="UP001203342"/>
    </source>
</evidence>
<organism evidence="1 2">
    <name type="scientific">Flavobacterium fragile</name>
    <dbReference type="NCBI Taxonomy" id="2949085"/>
    <lineage>
        <taxon>Bacteria</taxon>
        <taxon>Pseudomonadati</taxon>
        <taxon>Bacteroidota</taxon>
        <taxon>Flavobacteriia</taxon>
        <taxon>Flavobacteriales</taxon>
        <taxon>Flavobacteriaceae</taxon>
        <taxon>Flavobacterium</taxon>
    </lineage>
</organism>
<proteinExistence type="predicted"/>
<sequence>MELQNLLESASKDMKTLNELKNLAVKLGQYELGAECRRLEKELYPETDEEIQAKERYKEIELVLRMVEVGFTSKKVYYKIDKALELFKKKKGKFDLKDAAKIISDANRIFKREVSE</sequence>
<gene>
    <name evidence="1" type="ORF">NAT47_07005</name>
</gene>
<name>A0ABT0TIB3_9FLAO</name>
<dbReference type="Proteomes" id="UP001203342">
    <property type="component" value="Unassembled WGS sequence"/>
</dbReference>
<evidence type="ECO:0000313" key="1">
    <source>
        <dbReference type="EMBL" id="MCL9770160.1"/>
    </source>
</evidence>
<keyword evidence="2" id="KW-1185">Reference proteome</keyword>
<dbReference type="RefSeq" id="WP_250581668.1">
    <property type="nucleotide sequence ID" value="NZ_JAMLJN010000005.1"/>
</dbReference>
<accession>A0ABT0TIB3</accession>
<protein>
    <submittedName>
        <fullName evidence="1">Uncharacterized protein</fullName>
    </submittedName>
</protein>